<reference evidence="3 5" key="2">
    <citation type="submission" date="2019-08" db="EMBL/GenBank/DDBJ databases">
        <title>Complete genome sequences of Francisella adeliensis (FSC1325 and FSC1326).</title>
        <authorList>
            <person name="Ohrman C."/>
            <person name="Uneklint I."/>
            <person name="Vallesi A."/>
            <person name="Karlsson L."/>
            <person name="Sjodin A."/>
        </authorList>
    </citation>
    <scope>NUCLEOTIDE SEQUENCE [LARGE SCALE GENOMIC DNA]</scope>
    <source>
        <strain evidence="3 5">FSC1325</strain>
    </source>
</reference>
<feature type="domain" description="STAS" evidence="1">
    <location>
        <begin position="38"/>
        <end position="97"/>
    </location>
</feature>
<evidence type="ECO:0000313" key="5">
    <source>
        <dbReference type="Proteomes" id="UP000681131"/>
    </source>
</evidence>
<dbReference type="Proteomes" id="UP000681131">
    <property type="component" value="Chromosome"/>
</dbReference>
<dbReference type="Pfam" id="PF01740">
    <property type="entry name" value="STAS"/>
    <property type="match status" value="1"/>
</dbReference>
<dbReference type="CDD" id="cd07043">
    <property type="entry name" value="STAS_anti-anti-sigma_factors"/>
    <property type="match status" value="1"/>
</dbReference>
<dbReference type="RefSeq" id="WP_112870566.1">
    <property type="nucleotide sequence ID" value="NZ_CP021781.1"/>
</dbReference>
<dbReference type="OrthoDB" id="5297990at2"/>
<evidence type="ECO:0000259" key="1">
    <source>
        <dbReference type="PROSITE" id="PS50801"/>
    </source>
</evidence>
<dbReference type="InterPro" id="IPR002645">
    <property type="entry name" value="STAS_dom"/>
</dbReference>
<dbReference type="PROSITE" id="PS50801">
    <property type="entry name" value="STAS"/>
    <property type="match status" value="1"/>
</dbReference>
<name>A0A2Z4Y096_9GAMM</name>
<proteinExistence type="predicted"/>
<protein>
    <submittedName>
        <fullName evidence="3">STAS domain-containing protein</fullName>
    </submittedName>
</protein>
<dbReference type="KEGG" id="fad:CDH04_08265"/>
<evidence type="ECO:0000313" key="2">
    <source>
        <dbReference type="EMBL" id="AXA34389.1"/>
    </source>
</evidence>
<keyword evidence="5" id="KW-1185">Reference proteome</keyword>
<dbReference type="Gene3D" id="3.30.750.24">
    <property type="entry name" value="STAS domain"/>
    <property type="match status" value="1"/>
</dbReference>
<evidence type="ECO:0000313" key="3">
    <source>
        <dbReference type="EMBL" id="QIW12635.1"/>
    </source>
</evidence>
<evidence type="ECO:0000313" key="4">
    <source>
        <dbReference type="Proteomes" id="UP000251120"/>
    </source>
</evidence>
<accession>A0A2Z4Y096</accession>
<dbReference type="Proteomes" id="UP000251120">
    <property type="component" value="Chromosome"/>
</dbReference>
<organism evidence="2 4">
    <name type="scientific">Francisella adeliensis</name>
    <dbReference type="NCBI Taxonomy" id="2007306"/>
    <lineage>
        <taxon>Bacteria</taxon>
        <taxon>Pseudomonadati</taxon>
        <taxon>Pseudomonadota</taxon>
        <taxon>Gammaproteobacteria</taxon>
        <taxon>Thiotrichales</taxon>
        <taxon>Francisellaceae</taxon>
        <taxon>Francisella</taxon>
    </lineage>
</organism>
<gene>
    <name evidence="2" type="ORF">CDH04_08265</name>
    <name evidence="3" type="ORF">FZC43_08270</name>
</gene>
<dbReference type="EMBL" id="CP021781">
    <property type="protein sequence ID" value="AXA34389.1"/>
    <property type="molecule type" value="Genomic_DNA"/>
</dbReference>
<dbReference type="AlphaFoldDB" id="A0A2Z4Y096"/>
<dbReference type="SUPFAM" id="SSF52091">
    <property type="entry name" value="SpoIIaa-like"/>
    <property type="match status" value="1"/>
</dbReference>
<reference evidence="2 4" key="1">
    <citation type="submission" date="2017-06" db="EMBL/GenBank/DDBJ databases">
        <title>Complete genome of Francisella adeliensis.</title>
        <authorList>
            <person name="Vallesi A."/>
            <person name="Sjodin A."/>
        </authorList>
    </citation>
    <scope>NUCLEOTIDE SEQUENCE [LARGE SCALE GENOMIC DNA]</scope>
    <source>
        <strain evidence="2 4">FDC440</strain>
    </source>
</reference>
<sequence>MTNISNNTWHISEDLNSTTVPNIIKSYNKSLPDQDWSIDLSKCKHIDSSGLALLVKYFKYAKANNIKLRVVGLNKESLLLAKVHGISELLLLTEVTQ</sequence>
<dbReference type="EMBL" id="CP043424">
    <property type="protein sequence ID" value="QIW12635.1"/>
    <property type="molecule type" value="Genomic_DNA"/>
</dbReference>
<dbReference type="InterPro" id="IPR036513">
    <property type="entry name" value="STAS_dom_sf"/>
</dbReference>